<dbReference type="PANTHER" id="PTHR45871:SF1">
    <property type="entry name" value="PHOSPHATIDYLINOSITOL N-ACETYLGLUCOSAMINYLTRANSFERASE SUBUNIT A"/>
    <property type="match status" value="1"/>
</dbReference>
<dbReference type="CDD" id="cd03801">
    <property type="entry name" value="GT4_PimA-like"/>
    <property type="match status" value="1"/>
</dbReference>
<feature type="domain" description="Glycosyl transferase family 1" evidence="1">
    <location>
        <begin position="203"/>
        <end position="331"/>
    </location>
</feature>
<dbReference type="OrthoDB" id="9804196at2"/>
<dbReference type="EMBL" id="JWHR01000164">
    <property type="protein sequence ID" value="KHS55526.1"/>
    <property type="molecule type" value="Genomic_DNA"/>
</dbReference>
<feature type="domain" description="Glycosyltransferase subfamily 4-like N-terminal" evidence="2">
    <location>
        <begin position="102"/>
        <end position="197"/>
    </location>
</feature>
<evidence type="ECO:0000313" key="3">
    <source>
        <dbReference type="EMBL" id="KHS55526.1"/>
    </source>
</evidence>
<name>A0A0B3VFF6_9FIRM</name>
<dbReference type="PANTHER" id="PTHR45871">
    <property type="entry name" value="N-ACETYLGLUCOSAMINYL-PHOSPHATIDYLINOSITOL BIOSYNTHETIC PROTEIN"/>
    <property type="match status" value="1"/>
</dbReference>
<dbReference type="Pfam" id="PF13439">
    <property type="entry name" value="Glyco_transf_4"/>
    <property type="match status" value="1"/>
</dbReference>
<keyword evidence="4" id="KW-1185">Reference proteome</keyword>
<evidence type="ECO:0000313" key="4">
    <source>
        <dbReference type="Proteomes" id="UP000031189"/>
    </source>
</evidence>
<comment type="caution">
    <text evidence="3">The sequence shown here is derived from an EMBL/GenBank/DDBJ whole genome shotgun (WGS) entry which is preliminary data.</text>
</comment>
<sequence length="405" mass="46410">MRILHITAQKPNSTGSGVYMSGVIESLHKLGHKQGVIAGIDINDEKNYSNKKVKFYPMIYNSERLPFPVVGMSDIMPYESTKYKDLTEDMINKIKGEFTYILDMAIKDFKPDIIICNHLYLITSVARERVKDIKVVAICHGTCLRQLKNIDLNHNYIISNINKLDHIFALHNEQKEEIIKIFKVKNDKVSIIGSGYDNKVFYNKNYKKEKEINITYAGKICESKGIKSLLNSLNILDCNAEDIIVNIAGSGSDQEKINEIIEISKKSKYRVNFHGKLNHEDLSELFNKSHIFVLPSFYEGLPVVVLEALSCGCRVIVSKINGLEDFIGEDINNSHNILYLKMPRMINFTTPLKEDLPKFEENIAKCMEKFINEINEDKKRPNINMENKTWDGLGKKIDKIIKLIV</sequence>
<protein>
    <submittedName>
        <fullName evidence="3">Glycosyl transferase</fullName>
    </submittedName>
</protein>
<dbReference type="RefSeq" id="WP_039681470.1">
    <property type="nucleotide sequence ID" value="NZ_JAXECK010000023.1"/>
</dbReference>
<dbReference type="GO" id="GO:0016757">
    <property type="term" value="F:glycosyltransferase activity"/>
    <property type="evidence" value="ECO:0007669"/>
    <property type="project" value="InterPro"/>
</dbReference>
<organism evidence="3 4">
    <name type="scientific">Terrisporobacter othiniensis</name>
    <dbReference type="NCBI Taxonomy" id="1577792"/>
    <lineage>
        <taxon>Bacteria</taxon>
        <taxon>Bacillati</taxon>
        <taxon>Bacillota</taxon>
        <taxon>Clostridia</taxon>
        <taxon>Peptostreptococcales</taxon>
        <taxon>Peptostreptococcaceae</taxon>
        <taxon>Terrisporobacter</taxon>
    </lineage>
</organism>
<dbReference type="InterPro" id="IPR001296">
    <property type="entry name" value="Glyco_trans_1"/>
</dbReference>
<proteinExistence type="predicted"/>
<dbReference type="AlphaFoldDB" id="A0A0B3VFF6"/>
<dbReference type="InterPro" id="IPR028098">
    <property type="entry name" value="Glyco_trans_4-like_N"/>
</dbReference>
<dbReference type="Proteomes" id="UP000031189">
    <property type="component" value="Unassembled WGS sequence"/>
</dbReference>
<accession>A0A0B3VFF6</accession>
<dbReference type="SUPFAM" id="SSF53756">
    <property type="entry name" value="UDP-Glycosyltransferase/glycogen phosphorylase"/>
    <property type="match status" value="1"/>
</dbReference>
<keyword evidence="3" id="KW-0808">Transferase</keyword>
<dbReference type="Gene3D" id="3.40.50.2000">
    <property type="entry name" value="Glycogen Phosphorylase B"/>
    <property type="match status" value="2"/>
</dbReference>
<evidence type="ECO:0000259" key="1">
    <source>
        <dbReference type="Pfam" id="PF00534"/>
    </source>
</evidence>
<gene>
    <name evidence="3" type="ORF">QX51_19030</name>
</gene>
<reference evidence="3 4" key="1">
    <citation type="submission" date="2014-12" db="EMBL/GenBank/DDBJ databases">
        <title>Draft genome sequence of Terrisporobacter sp. 08-306576, isolated from the blood culture of a bacteremia patient.</title>
        <authorList>
            <person name="Lund L.C."/>
            <person name="Sydenham T.V."/>
            <person name="Hogh S.V."/>
            <person name="Skov M.N."/>
            <person name="Kemp M."/>
            <person name="Justesen U.S."/>
        </authorList>
    </citation>
    <scope>NUCLEOTIDE SEQUENCE [LARGE SCALE GENOMIC DNA]</scope>
    <source>
        <strain evidence="3 4">08-306576</strain>
    </source>
</reference>
<dbReference type="STRING" id="1577792.QX51_19030"/>
<evidence type="ECO:0000259" key="2">
    <source>
        <dbReference type="Pfam" id="PF13439"/>
    </source>
</evidence>
<dbReference type="Pfam" id="PF00534">
    <property type="entry name" value="Glycos_transf_1"/>
    <property type="match status" value="1"/>
</dbReference>